<evidence type="ECO:0000313" key="7">
    <source>
        <dbReference type="EMBL" id="MDR6269557.1"/>
    </source>
</evidence>
<evidence type="ECO:0000256" key="3">
    <source>
        <dbReference type="ARBA" id="ARBA00020422"/>
    </source>
</evidence>
<dbReference type="SUPFAM" id="SSF55594">
    <property type="entry name" value="HPr-like"/>
    <property type="match status" value="1"/>
</dbReference>
<dbReference type="CDD" id="cd00367">
    <property type="entry name" value="PTS-HPr_like"/>
    <property type="match status" value="1"/>
</dbReference>
<dbReference type="PRINTS" id="PR00107">
    <property type="entry name" value="PHOSPHOCPHPR"/>
</dbReference>
<dbReference type="InterPro" id="IPR050399">
    <property type="entry name" value="HPr"/>
</dbReference>
<protein>
    <recommendedName>
        <fullName evidence="3">Phosphocarrier protein HPr</fullName>
    </recommendedName>
</protein>
<gene>
    <name evidence="7" type="ORF">JOE69_001795</name>
</gene>
<keyword evidence="5" id="KW-0598">Phosphotransferase system</keyword>
<sequence>MSERHATIASRVGLHARPAAIFAEAAAELAEQHGLEVSIAPEGTPAEDALDAASILSLMGLGAAHGDRVVLRAEGAGAEETLDALVAILETDHDA</sequence>
<evidence type="ECO:0000256" key="5">
    <source>
        <dbReference type="ARBA" id="ARBA00022683"/>
    </source>
</evidence>
<dbReference type="NCBIfam" id="TIGR01003">
    <property type="entry name" value="PTS_HPr_family"/>
    <property type="match status" value="1"/>
</dbReference>
<dbReference type="PROSITE" id="PS51350">
    <property type="entry name" value="PTS_HPR_DOM"/>
    <property type="match status" value="1"/>
</dbReference>
<dbReference type="InterPro" id="IPR000032">
    <property type="entry name" value="HPr-like"/>
</dbReference>
<comment type="caution">
    <text evidence="7">The sequence shown here is derived from an EMBL/GenBank/DDBJ whole genome shotgun (WGS) entry which is preliminary data.</text>
</comment>
<dbReference type="PROSITE" id="PS00369">
    <property type="entry name" value="PTS_HPR_HIS"/>
    <property type="match status" value="1"/>
</dbReference>
<dbReference type="Proteomes" id="UP001185069">
    <property type="component" value="Unassembled WGS sequence"/>
</dbReference>
<dbReference type="RefSeq" id="WP_309797965.1">
    <property type="nucleotide sequence ID" value="NZ_BAAAHY010000005.1"/>
</dbReference>
<evidence type="ECO:0000256" key="2">
    <source>
        <dbReference type="ARBA" id="ARBA00004496"/>
    </source>
</evidence>
<evidence type="ECO:0000256" key="1">
    <source>
        <dbReference type="ARBA" id="ARBA00003681"/>
    </source>
</evidence>
<proteinExistence type="predicted"/>
<keyword evidence="8" id="KW-1185">Reference proteome</keyword>
<comment type="function">
    <text evidence="1">General (non sugar-specific) component of the phosphoenolpyruvate-dependent sugar phosphotransferase system (sugar PTS). This major carbohydrate active-transport system catalyzes the phosphorylation of incoming sugar substrates concomitantly with their translocation across the cell membrane. The phosphoryl group from phosphoenolpyruvate (PEP) is transferred to the phosphoryl carrier protein HPr by enzyme I. Phospho-HPr then transfers it to the PTS EIIA domain.</text>
</comment>
<evidence type="ECO:0000259" key="6">
    <source>
        <dbReference type="PROSITE" id="PS51350"/>
    </source>
</evidence>
<reference evidence="7 8" key="1">
    <citation type="submission" date="2023-07" db="EMBL/GenBank/DDBJ databases">
        <title>Sequencing the genomes of 1000 actinobacteria strains.</title>
        <authorList>
            <person name="Klenk H.-P."/>
        </authorList>
    </citation>
    <scope>NUCLEOTIDE SEQUENCE [LARGE SCALE GENOMIC DNA]</scope>
    <source>
        <strain evidence="7 8">DSM 14555</strain>
    </source>
</reference>
<dbReference type="Gene3D" id="3.30.1340.10">
    <property type="entry name" value="HPr-like"/>
    <property type="match status" value="1"/>
</dbReference>
<dbReference type="EMBL" id="JAVDQF010000001">
    <property type="protein sequence ID" value="MDR6269557.1"/>
    <property type="molecule type" value="Genomic_DNA"/>
</dbReference>
<dbReference type="InterPro" id="IPR035895">
    <property type="entry name" value="HPr-like_sf"/>
</dbReference>
<name>A0ABU1JAV5_9MICC</name>
<dbReference type="InterPro" id="IPR001020">
    <property type="entry name" value="PTS_HPr_His_P_site"/>
</dbReference>
<dbReference type="PANTHER" id="PTHR33705">
    <property type="entry name" value="PHOSPHOCARRIER PROTEIN HPR"/>
    <property type="match status" value="1"/>
</dbReference>
<comment type="subcellular location">
    <subcellularLocation>
        <location evidence="2">Cytoplasm</location>
    </subcellularLocation>
</comment>
<dbReference type="Pfam" id="PF00381">
    <property type="entry name" value="PTS-HPr"/>
    <property type="match status" value="1"/>
</dbReference>
<keyword evidence="4" id="KW-0963">Cytoplasm</keyword>
<organism evidence="7 8">
    <name type="scientific">Arthrobacter russicus</name>
    <dbReference type="NCBI Taxonomy" id="172040"/>
    <lineage>
        <taxon>Bacteria</taxon>
        <taxon>Bacillati</taxon>
        <taxon>Actinomycetota</taxon>
        <taxon>Actinomycetes</taxon>
        <taxon>Micrococcales</taxon>
        <taxon>Micrococcaceae</taxon>
        <taxon>Arthrobacter</taxon>
    </lineage>
</organism>
<dbReference type="PANTHER" id="PTHR33705:SF2">
    <property type="entry name" value="PHOSPHOCARRIER PROTEIN NPR"/>
    <property type="match status" value="1"/>
</dbReference>
<accession>A0ABU1JAV5</accession>
<evidence type="ECO:0000313" key="8">
    <source>
        <dbReference type="Proteomes" id="UP001185069"/>
    </source>
</evidence>
<feature type="domain" description="HPr" evidence="6">
    <location>
        <begin position="1"/>
        <end position="95"/>
    </location>
</feature>
<evidence type="ECO:0000256" key="4">
    <source>
        <dbReference type="ARBA" id="ARBA00022490"/>
    </source>
</evidence>